<dbReference type="Proteomes" id="UP000724584">
    <property type="component" value="Unassembled WGS sequence"/>
</dbReference>
<comment type="caution">
    <text evidence="1">The sequence shown here is derived from an EMBL/GenBank/DDBJ whole genome shotgun (WGS) entry which is preliminary data.</text>
</comment>
<dbReference type="EMBL" id="JAGIZQ010000003">
    <property type="protein sequence ID" value="KAH6637294.1"/>
    <property type="molecule type" value="Genomic_DNA"/>
</dbReference>
<name>A0ACB7PDL2_9PEZI</name>
<keyword evidence="2" id="KW-1185">Reference proteome</keyword>
<evidence type="ECO:0000313" key="1">
    <source>
        <dbReference type="EMBL" id="KAH6637294.1"/>
    </source>
</evidence>
<evidence type="ECO:0000313" key="2">
    <source>
        <dbReference type="Proteomes" id="UP000724584"/>
    </source>
</evidence>
<protein>
    <submittedName>
        <fullName evidence="1">WD40-repeat-containing domain protein</fullName>
    </submittedName>
</protein>
<organism evidence="1 2">
    <name type="scientific">Chaetomium tenue</name>
    <dbReference type="NCBI Taxonomy" id="1854479"/>
    <lineage>
        <taxon>Eukaryota</taxon>
        <taxon>Fungi</taxon>
        <taxon>Dikarya</taxon>
        <taxon>Ascomycota</taxon>
        <taxon>Pezizomycotina</taxon>
        <taxon>Sordariomycetes</taxon>
        <taxon>Sordariomycetidae</taxon>
        <taxon>Sordariales</taxon>
        <taxon>Chaetomiaceae</taxon>
        <taxon>Chaetomium</taxon>
    </lineage>
</organism>
<gene>
    <name evidence="1" type="ORF">F5144DRAFT_485637</name>
</gene>
<sequence>MLIACCERLLAVGLKNGDIRIYDTAGFGTFESVGILTHGKKVRQLAFDPSSSFLASCSVRKLMLWDVRRSSGPSFPCLWAQDLDFTPDQVTFNKEGTCILLSDPARCAISPVEAVSGSSSETILLPWSQDSDSSDGQEQVGSWGAAEHVYVDSDQKLAALTYRNSSVFIWDLEAMERVGNFERDGYEGVYSSPPALDLAFNPVAELDLVAISYHDGDVVLCNPWTLQQTGKRHLPHSLVLLACTSDGRILAGGAEDGVIHLLLFETLEPLYRIQPPDERSQLCGLAFSANNLRFFEIRGQSCNVWEPPVLLVPNNGSDDSALESNSEVVSRQEPSSSFAHAFQWRQAITVIQTTERGLFFVGRQDGTIDICDGNSGEVVKKLRLHGGFVRIKQLGWNDANNILLSLDAHNHCIVSRLSFEKEPQATPMLDHREQDVVRQALLSPDAMSILVRTDATLKLISVARASVSAELDFPASFCSSHPSNPSQLIVFQSGKMHLLDWASLDRLSPTEGIAIAGFEPSLEPSNIMNGAWFGRPGSPYMALCTKSPNQQQPTSFVALDTSKLALENPEEVTVQVLASRRVQVRTVVGVLKQTLYFIDTMGWMSSIRLKNLRQASHYTRHFFIPPTWYVDTGAVLGVVTKTAVALSRGEQLIIPLYAQINHSNLLRVLSPSQILQNPRLQPLQLLAKQLPHVCAFLYVQDNRVILSHFPCPHVQAVGLAPSRGSLHHEAGTFFS</sequence>
<accession>A0ACB7PDL2</accession>
<reference evidence="1 2" key="1">
    <citation type="journal article" date="2021" name="Nat. Commun.">
        <title>Genetic determinants of endophytism in the Arabidopsis root mycobiome.</title>
        <authorList>
            <person name="Mesny F."/>
            <person name="Miyauchi S."/>
            <person name="Thiergart T."/>
            <person name="Pickel B."/>
            <person name="Atanasova L."/>
            <person name="Karlsson M."/>
            <person name="Huettel B."/>
            <person name="Barry K.W."/>
            <person name="Haridas S."/>
            <person name="Chen C."/>
            <person name="Bauer D."/>
            <person name="Andreopoulos W."/>
            <person name="Pangilinan J."/>
            <person name="LaButti K."/>
            <person name="Riley R."/>
            <person name="Lipzen A."/>
            <person name="Clum A."/>
            <person name="Drula E."/>
            <person name="Henrissat B."/>
            <person name="Kohler A."/>
            <person name="Grigoriev I.V."/>
            <person name="Martin F.M."/>
            <person name="Hacquard S."/>
        </authorList>
    </citation>
    <scope>NUCLEOTIDE SEQUENCE [LARGE SCALE GENOMIC DNA]</scope>
    <source>
        <strain evidence="1 2">MPI-SDFR-AT-0079</strain>
    </source>
</reference>
<proteinExistence type="predicted"/>